<comment type="function">
    <text evidence="4">May be involved in the intracellular transport of sterols or other lipids. May bind cholesterol or other sterols.</text>
</comment>
<dbReference type="PANTHER" id="PTHR46374">
    <property type="entry name" value="PROTEIN CBG07384"/>
    <property type="match status" value="1"/>
</dbReference>
<evidence type="ECO:0000256" key="1">
    <source>
        <dbReference type="ARBA" id="ARBA00022448"/>
    </source>
</evidence>
<dbReference type="PANTHER" id="PTHR46374:SF3">
    <property type="entry name" value="STAR-RELATED LIPID TRANSFER PROTEIN 5"/>
    <property type="match status" value="1"/>
</dbReference>
<dbReference type="Gene3D" id="3.30.530.20">
    <property type="match status" value="1"/>
</dbReference>
<dbReference type="Pfam" id="PF01852">
    <property type="entry name" value="START"/>
    <property type="match status" value="1"/>
</dbReference>
<evidence type="ECO:0000259" key="6">
    <source>
        <dbReference type="PROSITE" id="PS50848"/>
    </source>
</evidence>
<accession>A0ABS2XIW1</accession>
<keyword evidence="8" id="KW-1185">Reference proteome</keyword>
<evidence type="ECO:0000313" key="7">
    <source>
        <dbReference type="EMBL" id="MBN3274113.1"/>
    </source>
</evidence>
<feature type="non-terminal residue" evidence="7">
    <location>
        <position position="1"/>
    </location>
</feature>
<proteinExistence type="predicted"/>
<gene>
    <name evidence="7" type="primary">Stard5_1</name>
    <name evidence="7" type="ORF">GTO93_0006478</name>
</gene>
<evidence type="ECO:0000256" key="2">
    <source>
        <dbReference type="ARBA" id="ARBA00023055"/>
    </source>
</evidence>
<keyword evidence="1" id="KW-0813">Transport</keyword>
<organism evidence="7 8">
    <name type="scientific">Polyodon spathula</name>
    <name type="common">North American paddlefish</name>
    <name type="synonym">Squalus spathula</name>
    <dbReference type="NCBI Taxonomy" id="7913"/>
    <lineage>
        <taxon>Eukaryota</taxon>
        <taxon>Metazoa</taxon>
        <taxon>Chordata</taxon>
        <taxon>Craniata</taxon>
        <taxon>Vertebrata</taxon>
        <taxon>Euteleostomi</taxon>
        <taxon>Actinopterygii</taxon>
        <taxon>Chondrostei</taxon>
        <taxon>Acipenseriformes</taxon>
        <taxon>Polyodontidae</taxon>
        <taxon>Polyodon</taxon>
    </lineage>
</organism>
<reference evidence="7" key="1">
    <citation type="journal article" date="2021" name="Cell">
        <title>Tracing the genetic footprints of vertebrate landing in non-teleost ray-finned fishes.</title>
        <authorList>
            <person name="Bi X."/>
            <person name="Wang K."/>
            <person name="Yang L."/>
            <person name="Pan H."/>
            <person name="Jiang H."/>
            <person name="Wei Q."/>
            <person name="Fang M."/>
            <person name="Yu H."/>
            <person name="Zhu C."/>
            <person name="Cai Y."/>
            <person name="He Y."/>
            <person name="Gan X."/>
            <person name="Zeng H."/>
            <person name="Yu D."/>
            <person name="Zhu Y."/>
            <person name="Jiang H."/>
            <person name="Qiu Q."/>
            <person name="Yang H."/>
            <person name="Zhang Y.E."/>
            <person name="Wang W."/>
            <person name="Zhu M."/>
            <person name="He S."/>
            <person name="Zhang G."/>
        </authorList>
    </citation>
    <scope>NUCLEOTIDE SEQUENCE</scope>
    <source>
        <strain evidence="7">Pddl_001</strain>
    </source>
</reference>
<protein>
    <submittedName>
        <fullName evidence="7">STAR5 protein</fullName>
    </submittedName>
</protein>
<feature type="non-terminal residue" evidence="7">
    <location>
        <position position="212"/>
    </location>
</feature>
<keyword evidence="2" id="KW-0445">Lipid transport</keyword>
<dbReference type="PRINTS" id="PR00978">
    <property type="entry name" value="STARPROTEIN"/>
</dbReference>
<evidence type="ECO:0000256" key="3">
    <source>
        <dbReference type="ARBA" id="ARBA00023121"/>
    </source>
</evidence>
<dbReference type="InterPro" id="IPR000799">
    <property type="entry name" value="StAR-like"/>
</dbReference>
<dbReference type="Proteomes" id="UP001166093">
    <property type="component" value="Unassembled WGS sequence"/>
</dbReference>
<dbReference type="SMART" id="SM00234">
    <property type="entry name" value="START"/>
    <property type="match status" value="1"/>
</dbReference>
<dbReference type="InterPro" id="IPR002913">
    <property type="entry name" value="START_lipid-bd_dom"/>
</dbReference>
<comment type="caution">
    <text evidence="7">The sequence shown here is derived from an EMBL/GenBank/DDBJ whole genome shotgun (WGS) entry which is preliminary data.</text>
</comment>
<dbReference type="PROSITE" id="PS50848">
    <property type="entry name" value="START"/>
    <property type="match status" value="1"/>
</dbReference>
<dbReference type="EMBL" id="JAAWVQ010036823">
    <property type="protein sequence ID" value="MBN3274113.1"/>
    <property type="molecule type" value="Genomic_DNA"/>
</dbReference>
<evidence type="ECO:0000256" key="5">
    <source>
        <dbReference type="ARBA" id="ARBA00034049"/>
    </source>
</evidence>
<dbReference type="SUPFAM" id="SSF55961">
    <property type="entry name" value="Bet v1-like"/>
    <property type="match status" value="1"/>
</dbReference>
<dbReference type="InterPro" id="IPR043556">
    <property type="entry name" value="StARD5/6"/>
</dbReference>
<comment type="catalytic activity">
    <reaction evidence="5">
        <text>cholesterol(in) = cholesterol(out)</text>
        <dbReference type="Rhea" id="RHEA:39747"/>
        <dbReference type="ChEBI" id="CHEBI:16113"/>
    </reaction>
</comment>
<keyword evidence="3" id="KW-0446">Lipid-binding</keyword>
<sequence>SMDYRHIANTVADNLLSYSKDESGWKMCKKTNEVAVFWRPSSEFPGNLYKGEGIINGSPEKVWACLKPVPDGLRVKWDNNVKKFELIQSIDDEVSVCRTVTPSAAMGIISPRDFVDVVLVKRYEDGTITSNATNVSHPGCSPQPGYVRGFNHPCGCFCVPIPGEPSKTQLFSFFQTDLGGYLPRSVVDSFFPSSMTDFYNNLTKAVKSFKEN</sequence>
<dbReference type="InterPro" id="IPR023393">
    <property type="entry name" value="START-like_dom_sf"/>
</dbReference>
<evidence type="ECO:0000313" key="8">
    <source>
        <dbReference type="Proteomes" id="UP001166093"/>
    </source>
</evidence>
<evidence type="ECO:0000256" key="4">
    <source>
        <dbReference type="ARBA" id="ARBA00024750"/>
    </source>
</evidence>
<name>A0ABS2XIW1_POLSP</name>
<feature type="domain" description="START" evidence="6">
    <location>
        <begin position="21"/>
        <end position="211"/>
    </location>
</feature>